<dbReference type="InterPro" id="IPR025997">
    <property type="entry name" value="SBP_2_dom"/>
</dbReference>
<sequence length="314" mass="34940">MEKFFLYVLIITTLLNISGCGIQEERDSIEQPRYTIGAVLKSLDSEHWLAVRSGMLRAAQEYHVNVIVLYASNESAVAEQKQMIWDILGNQIDVLAVASCDLTQSEDYLEYAKSKNIPVFMIDERVEGIPYIGSNNYRIGQMAGAYLAEQMSGDGKIGIIMGNRRQNAHLERVAGLEDYLAQHTQIRIVDSRQADSDLRQASIQAEEMLANFSDIDGIFVTSARMALGAIESERVMKKAKIYVVGVDTQNDAILAMIQGRIAALVSQNGYEIGYLTIRSIVEGLDNQTLNRTAYIENNLITKDNAAQYLAPSNQ</sequence>
<dbReference type="AlphaFoldDB" id="A0A1G9QL50"/>
<reference evidence="5 6" key="1">
    <citation type="submission" date="2016-10" db="EMBL/GenBank/DDBJ databases">
        <authorList>
            <person name="de Groot N.N."/>
        </authorList>
    </citation>
    <scope>NUCLEOTIDE SEQUENCE [LARGE SCALE GENOMIC DNA]</scope>
    <source>
        <strain evidence="5 6">DSM 1736</strain>
    </source>
</reference>
<dbReference type="EMBL" id="FNHB01000002">
    <property type="protein sequence ID" value="SDM11738.1"/>
    <property type="molecule type" value="Genomic_DNA"/>
</dbReference>
<dbReference type="Gene3D" id="3.40.50.2300">
    <property type="match status" value="2"/>
</dbReference>
<evidence type="ECO:0000313" key="5">
    <source>
        <dbReference type="EMBL" id="SDM11738.1"/>
    </source>
</evidence>
<comment type="similarity">
    <text evidence="2">Belongs to the bacterial solute-binding protein 2 family.</text>
</comment>
<comment type="subcellular location">
    <subcellularLocation>
        <location evidence="1">Cell envelope</location>
    </subcellularLocation>
</comment>
<dbReference type="GO" id="GO:0030313">
    <property type="term" value="C:cell envelope"/>
    <property type="evidence" value="ECO:0007669"/>
    <property type="project" value="UniProtKB-SubCell"/>
</dbReference>
<keyword evidence="6" id="KW-1185">Reference proteome</keyword>
<dbReference type="PANTHER" id="PTHR46847:SF1">
    <property type="entry name" value="D-ALLOSE-BINDING PERIPLASMIC PROTEIN-RELATED"/>
    <property type="match status" value="1"/>
</dbReference>
<keyword evidence="3" id="KW-0732">Signal</keyword>
<gene>
    <name evidence="5" type="ORF">SAMN04488502_102217</name>
</gene>
<organism evidence="5 6">
    <name type="scientific">Dendrosporobacter quercicolus</name>
    <dbReference type="NCBI Taxonomy" id="146817"/>
    <lineage>
        <taxon>Bacteria</taxon>
        <taxon>Bacillati</taxon>
        <taxon>Bacillota</taxon>
        <taxon>Negativicutes</taxon>
        <taxon>Selenomonadales</taxon>
        <taxon>Sporomusaceae</taxon>
        <taxon>Dendrosporobacter</taxon>
    </lineage>
</organism>
<dbReference type="Proteomes" id="UP000214880">
    <property type="component" value="Unassembled WGS sequence"/>
</dbReference>
<evidence type="ECO:0000256" key="2">
    <source>
        <dbReference type="ARBA" id="ARBA00007639"/>
    </source>
</evidence>
<dbReference type="SUPFAM" id="SSF53822">
    <property type="entry name" value="Periplasmic binding protein-like I"/>
    <property type="match status" value="1"/>
</dbReference>
<dbReference type="InterPro" id="IPR028082">
    <property type="entry name" value="Peripla_BP_I"/>
</dbReference>
<dbReference type="STRING" id="146817.SAMN04488502_102217"/>
<proteinExistence type="inferred from homology"/>
<feature type="domain" description="Periplasmic binding protein" evidence="4">
    <location>
        <begin position="36"/>
        <end position="285"/>
    </location>
</feature>
<evidence type="ECO:0000259" key="4">
    <source>
        <dbReference type="Pfam" id="PF13407"/>
    </source>
</evidence>
<accession>A0A1G9QL50</accession>
<protein>
    <submittedName>
        <fullName evidence="5">Monosaccharide ABC transporter substrate-binding protein, CUT2 family</fullName>
    </submittedName>
</protein>
<evidence type="ECO:0000256" key="1">
    <source>
        <dbReference type="ARBA" id="ARBA00004196"/>
    </source>
</evidence>
<evidence type="ECO:0000313" key="6">
    <source>
        <dbReference type="Proteomes" id="UP000214880"/>
    </source>
</evidence>
<dbReference type="Pfam" id="PF13407">
    <property type="entry name" value="Peripla_BP_4"/>
    <property type="match status" value="1"/>
</dbReference>
<evidence type="ECO:0000256" key="3">
    <source>
        <dbReference type="ARBA" id="ARBA00022729"/>
    </source>
</evidence>
<dbReference type="OrthoDB" id="7833812at2"/>
<name>A0A1G9QL50_9FIRM</name>
<dbReference type="RefSeq" id="WP_092070527.1">
    <property type="nucleotide sequence ID" value="NZ_FNHB01000002.1"/>
</dbReference>
<dbReference type="GO" id="GO:0030246">
    <property type="term" value="F:carbohydrate binding"/>
    <property type="evidence" value="ECO:0007669"/>
    <property type="project" value="UniProtKB-ARBA"/>
</dbReference>
<dbReference type="PANTHER" id="PTHR46847">
    <property type="entry name" value="D-ALLOSE-BINDING PERIPLASMIC PROTEIN-RELATED"/>
    <property type="match status" value="1"/>
</dbReference>